<evidence type="ECO:0000256" key="1">
    <source>
        <dbReference type="ARBA" id="ARBA00004689"/>
    </source>
</evidence>
<dbReference type="FunFam" id="3.20.20.70:FF:000010">
    <property type="entry name" value="2-isopropylmalate synthase"/>
    <property type="match status" value="1"/>
</dbReference>
<keyword evidence="8 11" id="KW-0479">Metal-binding</keyword>
<dbReference type="Pfam" id="PF08502">
    <property type="entry name" value="LeuA_dimer"/>
    <property type="match status" value="1"/>
</dbReference>
<evidence type="ECO:0000313" key="13">
    <source>
        <dbReference type="EMBL" id="KHE91611.1"/>
    </source>
</evidence>
<feature type="domain" description="Pyruvate carboxyltransferase" evidence="12">
    <location>
        <begin position="4"/>
        <end position="266"/>
    </location>
</feature>
<evidence type="ECO:0000256" key="11">
    <source>
        <dbReference type="HAMAP-Rule" id="MF_01025"/>
    </source>
</evidence>
<dbReference type="InterPro" id="IPR054691">
    <property type="entry name" value="LeuA/HCS_post-cat"/>
</dbReference>
<comment type="pathway">
    <text evidence="1 11">Amino-acid biosynthesis; L-leucine biosynthesis; L-leucine from 3-methyl-2-oxobutanoate: step 1/4.</text>
</comment>
<dbReference type="EMBL" id="JRYO01000189">
    <property type="protein sequence ID" value="KHE91611.1"/>
    <property type="molecule type" value="Genomic_DNA"/>
</dbReference>
<dbReference type="FunFam" id="1.10.238.260:FF:000001">
    <property type="entry name" value="2-isopropylmalate synthase"/>
    <property type="match status" value="1"/>
</dbReference>
<keyword evidence="13" id="KW-0012">Acyltransferase</keyword>
<dbReference type="eggNOG" id="COG0119">
    <property type="taxonomic scope" value="Bacteria"/>
</dbReference>
<dbReference type="InterPro" id="IPR013785">
    <property type="entry name" value="Aldolase_TIM"/>
</dbReference>
<evidence type="ECO:0000256" key="3">
    <source>
        <dbReference type="ARBA" id="ARBA00012973"/>
    </source>
</evidence>
<protein>
    <recommendedName>
        <fullName evidence="4 11">2-isopropylmalate synthase</fullName>
        <ecNumber evidence="3 11">2.3.3.13</ecNumber>
    </recommendedName>
    <alternativeName>
        <fullName evidence="11">Alpha-IPM synthase</fullName>
    </alternativeName>
    <alternativeName>
        <fullName evidence="11">Alpha-isopropylmalate synthase</fullName>
    </alternativeName>
</protein>
<feature type="binding site" evidence="11">
    <location>
        <position position="237"/>
    </location>
    <ligand>
        <name>Mn(2+)</name>
        <dbReference type="ChEBI" id="CHEBI:29035"/>
    </ligand>
</feature>
<dbReference type="GO" id="GO:0005737">
    <property type="term" value="C:cytoplasm"/>
    <property type="evidence" value="ECO:0007669"/>
    <property type="project" value="UniProtKB-UniRule"/>
</dbReference>
<evidence type="ECO:0000313" key="14">
    <source>
        <dbReference type="Proteomes" id="UP000030652"/>
    </source>
</evidence>
<organism evidence="13 14">
    <name type="scientific">Candidatus Scalindua brodae</name>
    <dbReference type="NCBI Taxonomy" id="237368"/>
    <lineage>
        <taxon>Bacteria</taxon>
        <taxon>Pseudomonadati</taxon>
        <taxon>Planctomycetota</taxon>
        <taxon>Candidatus Brocadiia</taxon>
        <taxon>Candidatus Brocadiales</taxon>
        <taxon>Candidatus Scalinduaceae</taxon>
        <taxon>Candidatus Scalindua</taxon>
    </lineage>
</organism>
<dbReference type="PROSITE" id="PS00816">
    <property type="entry name" value="AIPM_HOMOCIT_SYNTH_2"/>
    <property type="match status" value="1"/>
</dbReference>
<dbReference type="SUPFAM" id="SSF51569">
    <property type="entry name" value="Aldolase"/>
    <property type="match status" value="1"/>
</dbReference>
<dbReference type="PROSITE" id="PS50991">
    <property type="entry name" value="PYR_CT"/>
    <property type="match status" value="1"/>
</dbReference>
<evidence type="ECO:0000259" key="12">
    <source>
        <dbReference type="PROSITE" id="PS50991"/>
    </source>
</evidence>
<dbReference type="HAMAP" id="MF_01025">
    <property type="entry name" value="LeuA_type1"/>
    <property type="match status" value="1"/>
</dbReference>
<evidence type="ECO:0000256" key="5">
    <source>
        <dbReference type="ARBA" id="ARBA00022430"/>
    </source>
</evidence>
<comment type="function">
    <text evidence="11">Catalyzes the condensation of the acetyl group of acetyl-CoA with 3-methyl-2-oxobutanoate (2-ketoisovalerate) to form 3-carboxy-3-hydroxy-4-methylpentanoate (2-isopropylmalate).</text>
</comment>
<dbReference type="Gene3D" id="1.10.238.260">
    <property type="match status" value="1"/>
</dbReference>
<dbReference type="InterPro" id="IPR000891">
    <property type="entry name" value="PYR_CT"/>
</dbReference>
<feature type="binding site" evidence="11">
    <location>
        <position position="203"/>
    </location>
    <ligand>
        <name>Mn(2+)</name>
        <dbReference type="ChEBI" id="CHEBI:29035"/>
    </ligand>
</feature>
<dbReference type="NCBIfam" id="TIGR00973">
    <property type="entry name" value="leuA_bact"/>
    <property type="match status" value="1"/>
</dbReference>
<comment type="cofactor">
    <cofactor evidence="11">
        <name>Mn(2+)</name>
        <dbReference type="ChEBI" id="CHEBI:29035"/>
    </cofactor>
</comment>
<dbReference type="InterPro" id="IPR036230">
    <property type="entry name" value="LeuA_allosteric_dom_sf"/>
</dbReference>
<name>A0A0B0EHU6_9BACT</name>
<dbReference type="SUPFAM" id="SSF110921">
    <property type="entry name" value="2-isopropylmalate synthase LeuA, allosteric (dimerisation) domain"/>
    <property type="match status" value="1"/>
</dbReference>
<evidence type="ECO:0000256" key="2">
    <source>
        <dbReference type="ARBA" id="ARBA00009396"/>
    </source>
</evidence>
<dbReference type="InterPro" id="IPR050073">
    <property type="entry name" value="2-IPM_HCS-like"/>
</dbReference>
<dbReference type="PANTHER" id="PTHR10277">
    <property type="entry name" value="HOMOCITRATE SYNTHASE-RELATED"/>
    <property type="match status" value="1"/>
</dbReference>
<dbReference type="Proteomes" id="UP000030652">
    <property type="component" value="Unassembled WGS sequence"/>
</dbReference>
<dbReference type="GO" id="GO:0030145">
    <property type="term" value="F:manganese ion binding"/>
    <property type="evidence" value="ECO:0007669"/>
    <property type="project" value="UniProtKB-UniRule"/>
</dbReference>
<keyword evidence="5 11" id="KW-0432">Leucine biosynthesis</keyword>
<dbReference type="UniPathway" id="UPA00048">
    <property type="reaction ID" value="UER00070"/>
</dbReference>
<dbReference type="PROSITE" id="PS00815">
    <property type="entry name" value="AIPM_HOMOCIT_SYNTH_1"/>
    <property type="match status" value="1"/>
</dbReference>
<evidence type="ECO:0000256" key="10">
    <source>
        <dbReference type="ARBA" id="ARBA00023304"/>
    </source>
</evidence>
<keyword evidence="10 11" id="KW-0100">Branched-chain amino acid biosynthesis</keyword>
<dbReference type="GO" id="GO:0003985">
    <property type="term" value="F:acetyl-CoA C-acetyltransferase activity"/>
    <property type="evidence" value="ECO:0007669"/>
    <property type="project" value="UniProtKB-UniRule"/>
</dbReference>
<proteinExistence type="inferred from homology"/>
<comment type="similarity">
    <text evidence="2 11">Belongs to the alpha-IPM synthase/homocitrate synthase family. LeuA type 1 subfamily.</text>
</comment>
<feature type="binding site" evidence="11">
    <location>
        <position position="201"/>
    </location>
    <ligand>
        <name>Mn(2+)</name>
        <dbReference type="ChEBI" id="CHEBI:29035"/>
    </ligand>
</feature>
<dbReference type="EC" id="2.3.3.13" evidence="3 11"/>
<dbReference type="AlphaFoldDB" id="A0A0B0EHU6"/>
<dbReference type="SMART" id="SM00917">
    <property type="entry name" value="LeuA_dimer"/>
    <property type="match status" value="1"/>
</dbReference>
<evidence type="ECO:0000256" key="8">
    <source>
        <dbReference type="ARBA" id="ARBA00022723"/>
    </source>
</evidence>
<gene>
    <name evidence="13" type="primary">leuA_2</name>
    <name evidence="11" type="synonym">leuA</name>
    <name evidence="13" type="ORF">SCABRO_02666</name>
</gene>
<dbReference type="PATRIC" id="fig|237368.3.peg.2882"/>
<dbReference type="InterPro" id="IPR005671">
    <property type="entry name" value="LeuA_bact_synth"/>
</dbReference>
<evidence type="ECO:0000256" key="4">
    <source>
        <dbReference type="ARBA" id="ARBA00018198"/>
    </source>
</evidence>
<dbReference type="FunFam" id="3.30.160.270:FF:000003">
    <property type="entry name" value="2-isopropylmalate synthase"/>
    <property type="match status" value="1"/>
</dbReference>
<dbReference type="GO" id="GO:0003852">
    <property type="term" value="F:2-isopropylmalate synthase activity"/>
    <property type="evidence" value="ECO:0007669"/>
    <property type="project" value="UniProtKB-UniRule"/>
</dbReference>
<comment type="caution">
    <text evidence="13">The sequence shown here is derived from an EMBL/GenBank/DDBJ whole genome shotgun (WGS) entry which is preliminary data.</text>
</comment>
<evidence type="ECO:0000256" key="6">
    <source>
        <dbReference type="ARBA" id="ARBA00022605"/>
    </source>
</evidence>
<keyword evidence="6 11" id="KW-0028">Amino-acid biosynthesis</keyword>
<accession>A0A0B0EHU6</accession>
<dbReference type="Gene3D" id="3.20.20.70">
    <property type="entry name" value="Aldolase class I"/>
    <property type="match status" value="1"/>
</dbReference>
<keyword evidence="11" id="KW-0963">Cytoplasm</keyword>
<dbReference type="NCBIfam" id="NF002086">
    <property type="entry name" value="PRK00915.1-3"/>
    <property type="match status" value="1"/>
</dbReference>
<feature type="region of interest" description="Regulatory domain" evidence="11">
    <location>
        <begin position="390"/>
        <end position="506"/>
    </location>
</feature>
<feature type="binding site" evidence="11">
    <location>
        <position position="13"/>
    </location>
    <ligand>
        <name>Mn(2+)</name>
        <dbReference type="ChEBI" id="CHEBI:29035"/>
    </ligand>
</feature>
<dbReference type="CDD" id="cd07940">
    <property type="entry name" value="DRE_TIM_IPMS"/>
    <property type="match status" value="1"/>
</dbReference>
<reference evidence="13 14" key="1">
    <citation type="submission" date="2014-10" db="EMBL/GenBank/DDBJ databases">
        <title>Draft genome of anammox bacterium scalindua brodae, obtained using differential coverage binning of sequence data from two enrichment reactors.</title>
        <authorList>
            <person name="Speth D.R."/>
            <person name="Russ L."/>
            <person name="Kartal B."/>
            <person name="Op den Camp H.J."/>
            <person name="Dutilh B.E."/>
            <person name="Jetten M.S."/>
        </authorList>
    </citation>
    <scope>NUCLEOTIDE SEQUENCE [LARGE SCALE GENOMIC DNA]</scope>
    <source>
        <strain evidence="13">RU1</strain>
    </source>
</reference>
<sequence length="506" mass="55025">MSKIIIFDTTLRDGEQSPGASLDPNEKLQIAKQLSTLNIDVMEAGFPITSEGDFKSVSAIAKEIRDVSICALARAVDKDIDCAAKALKSAKSPRIHVFLATSKIHRKFKLIKAKEEIIKTAVKGVKRAKKYVDDVEFSPEDASRTEPDFLVEVVEAVIGAGATTVNIPDTVGYAVPEHYAAIIKNLRDNVKNINDAVISVHCHNDLGLAVANSLAAIKAGATQVECTINGIGERAGNTSLEEIVMALKTRKDFFKHTTGIKTKEIIATSRIVSGLTGLRVQRNKAIVGENAFAHESGIHQDGVLKESTTYEIMKPEDVGLPKTNIVIGKHSGRHAFKKRVKALGYELPDEELEHTFNQFKLLADKKKEIYDQDIEALVQNEKSEVPNIYELDSLSINCGPVPTASIRLRVGKDKIVADSTKGDGPIDAIFKAIDLLTGIKGTLLDYNVRSITSGKDALGEASVDVEVEGNTYRGRAVSTDTIEASAKAYLNAINRVATKHRRKKST</sequence>
<dbReference type="Pfam" id="PF22617">
    <property type="entry name" value="HCS_D2"/>
    <property type="match status" value="1"/>
</dbReference>
<evidence type="ECO:0000256" key="9">
    <source>
        <dbReference type="ARBA" id="ARBA00023211"/>
    </source>
</evidence>
<dbReference type="PANTHER" id="PTHR10277:SF9">
    <property type="entry name" value="2-ISOPROPYLMALATE SYNTHASE 1, CHLOROPLASTIC-RELATED"/>
    <property type="match status" value="1"/>
</dbReference>
<dbReference type="InterPro" id="IPR002034">
    <property type="entry name" value="AIPM/Hcit_synth_CS"/>
</dbReference>
<keyword evidence="7 11" id="KW-0808">Transferase</keyword>
<dbReference type="GO" id="GO:0009098">
    <property type="term" value="P:L-leucine biosynthetic process"/>
    <property type="evidence" value="ECO:0007669"/>
    <property type="project" value="UniProtKB-UniRule"/>
</dbReference>
<dbReference type="Pfam" id="PF00682">
    <property type="entry name" value="HMGL-like"/>
    <property type="match status" value="1"/>
</dbReference>
<dbReference type="InterPro" id="IPR013709">
    <property type="entry name" value="2-isopropylmalate_synth_dimer"/>
</dbReference>
<evidence type="ECO:0000256" key="7">
    <source>
        <dbReference type="ARBA" id="ARBA00022679"/>
    </source>
</evidence>
<comment type="subunit">
    <text evidence="11">Homodimer.</text>
</comment>
<comment type="catalytic activity">
    <reaction evidence="11">
        <text>3-methyl-2-oxobutanoate + acetyl-CoA + H2O = (2S)-2-isopropylmalate + CoA + H(+)</text>
        <dbReference type="Rhea" id="RHEA:21524"/>
        <dbReference type="ChEBI" id="CHEBI:1178"/>
        <dbReference type="ChEBI" id="CHEBI:11851"/>
        <dbReference type="ChEBI" id="CHEBI:15377"/>
        <dbReference type="ChEBI" id="CHEBI:15378"/>
        <dbReference type="ChEBI" id="CHEBI:57287"/>
        <dbReference type="ChEBI" id="CHEBI:57288"/>
        <dbReference type="EC" id="2.3.3.13"/>
    </reaction>
</comment>
<keyword evidence="9 11" id="KW-0464">Manganese</keyword>
<dbReference type="Gene3D" id="3.30.160.270">
    <property type="match status" value="1"/>
</dbReference>